<feature type="transmembrane region" description="Helical" evidence="7">
    <location>
        <begin position="55"/>
        <end position="73"/>
    </location>
</feature>
<evidence type="ECO:0000256" key="7">
    <source>
        <dbReference type="SAM" id="Phobius"/>
    </source>
</evidence>
<name>A0ABP7BSJ5_9ACTN</name>
<feature type="transmembrane region" description="Helical" evidence="7">
    <location>
        <begin position="94"/>
        <end position="113"/>
    </location>
</feature>
<dbReference type="PANTHER" id="PTHR30576:SF10">
    <property type="entry name" value="SLL5057 PROTEIN"/>
    <property type="match status" value="1"/>
</dbReference>
<dbReference type="RefSeq" id="WP_344878636.1">
    <property type="nucleotide sequence ID" value="NZ_BAAAZP010000073.1"/>
</dbReference>
<evidence type="ECO:0000256" key="1">
    <source>
        <dbReference type="ARBA" id="ARBA00004141"/>
    </source>
</evidence>
<evidence type="ECO:0000256" key="2">
    <source>
        <dbReference type="ARBA" id="ARBA00006464"/>
    </source>
</evidence>
<feature type="transmembrane region" description="Helical" evidence="7">
    <location>
        <begin position="309"/>
        <end position="331"/>
    </location>
</feature>
<gene>
    <name evidence="9" type="ORF">GCM10022224_036250</name>
</gene>
<dbReference type="Pfam" id="PF02397">
    <property type="entry name" value="Bac_transf"/>
    <property type="match status" value="1"/>
</dbReference>
<proteinExistence type="inferred from homology"/>
<feature type="transmembrane region" description="Helical" evidence="7">
    <location>
        <begin position="119"/>
        <end position="139"/>
    </location>
</feature>
<evidence type="ECO:0000256" key="4">
    <source>
        <dbReference type="ARBA" id="ARBA00022692"/>
    </source>
</evidence>
<dbReference type="NCBIfam" id="TIGR03025">
    <property type="entry name" value="EPS_sugtrans"/>
    <property type="match status" value="1"/>
</dbReference>
<dbReference type="InterPro" id="IPR003362">
    <property type="entry name" value="Bact_transf"/>
</dbReference>
<evidence type="ECO:0000259" key="8">
    <source>
        <dbReference type="Pfam" id="PF02397"/>
    </source>
</evidence>
<dbReference type="PANTHER" id="PTHR30576">
    <property type="entry name" value="COLANIC BIOSYNTHESIS UDP-GLUCOSE LIPID CARRIER TRANSFERASE"/>
    <property type="match status" value="1"/>
</dbReference>
<keyword evidence="10" id="KW-1185">Reference proteome</keyword>
<feature type="domain" description="Bacterial sugar transferase" evidence="8">
    <location>
        <begin position="303"/>
        <end position="490"/>
    </location>
</feature>
<comment type="caution">
    <text evidence="9">The sequence shown here is derived from an EMBL/GenBank/DDBJ whole genome shotgun (WGS) entry which is preliminary data.</text>
</comment>
<accession>A0ABP7BSJ5</accession>
<comment type="subcellular location">
    <subcellularLocation>
        <location evidence="1">Membrane</location>
        <topology evidence="1">Multi-pass membrane protein</topology>
    </subcellularLocation>
</comment>
<sequence>MSTTLDVSVGGPIARTDWVTRYRRHVFWCDLLVICLAVVSGYFGRFGWQPPVIAGVPYAVVGAAFVVAWLFALQQMRCYDGKVLGHGTDEYRRVATGSLNVAAFVAIGCYVADLPLARGFVAITWPLGTVGMLAARLLARKFLHRRRREGAAWSHRVLLVGTEDHVLHLLGRLRREPYAGYDVVGACLPGVSPLPDISTLPDISALPGMSALPGIPVVGSTERILETASLVGADIVMVVSAAGISPDALRELGWELVGTGVDLVVAPSLTDVAGPRIHTRPVAGLPLLHVEEPELAGPRRGVKDLVERLLALAALIVLLPAFAVVACWIRLDSQGPAIFRQARVGRNGRIFTLYKFRSMVVNAERERPRLDGRNEKDSVLFKIRRDPRVTRAGRWLRRWSVDELPQLLNVVKGEMALVGPRPPLPSEVAQYPRHVARRLLVRPGLTGLWQVSGRAELSWEDSVRLDLYYVENWSMTGDLVILWKTVGAVLRGHGAY</sequence>
<evidence type="ECO:0000256" key="6">
    <source>
        <dbReference type="ARBA" id="ARBA00023136"/>
    </source>
</evidence>
<keyword evidence="4 7" id="KW-0812">Transmembrane</keyword>
<evidence type="ECO:0000313" key="10">
    <source>
        <dbReference type="Proteomes" id="UP001500902"/>
    </source>
</evidence>
<evidence type="ECO:0000313" key="9">
    <source>
        <dbReference type="EMBL" id="GAA3668867.1"/>
    </source>
</evidence>
<dbReference type="EMBL" id="BAAAZP010000073">
    <property type="protein sequence ID" value="GAA3668867.1"/>
    <property type="molecule type" value="Genomic_DNA"/>
</dbReference>
<organism evidence="9 10">
    <name type="scientific">Nonomuraea antimicrobica</name>
    <dbReference type="NCBI Taxonomy" id="561173"/>
    <lineage>
        <taxon>Bacteria</taxon>
        <taxon>Bacillati</taxon>
        <taxon>Actinomycetota</taxon>
        <taxon>Actinomycetes</taxon>
        <taxon>Streptosporangiales</taxon>
        <taxon>Streptosporangiaceae</taxon>
        <taxon>Nonomuraea</taxon>
    </lineage>
</organism>
<keyword evidence="5 7" id="KW-1133">Transmembrane helix</keyword>
<comment type="similarity">
    <text evidence="2">Belongs to the bacterial sugar transferase family.</text>
</comment>
<keyword evidence="3 9" id="KW-0808">Transferase</keyword>
<dbReference type="GO" id="GO:0016740">
    <property type="term" value="F:transferase activity"/>
    <property type="evidence" value="ECO:0007669"/>
    <property type="project" value="UniProtKB-KW"/>
</dbReference>
<evidence type="ECO:0000256" key="5">
    <source>
        <dbReference type="ARBA" id="ARBA00022989"/>
    </source>
</evidence>
<dbReference type="Proteomes" id="UP001500902">
    <property type="component" value="Unassembled WGS sequence"/>
</dbReference>
<evidence type="ECO:0000256" key="3">
    <source>
        <dbReference type="ARBA" id="ARBA00022679"/>
    </source>
</evidence>
<keyword evidence="6 7" id="KW-0472">Membrane</keyword>
<dbReference type="InterPro" id="IPR017475">
    <property type="entry name" value="EPS_sugar_tfrase"/>
</dbReference>
<feature type="transmembrane region" description="Helical" evidence="7">
    <location>
        <begin position="25"/>
        <end position="43"/>
    </location>
</feature>
<protein>
    <submittedName>
        <fullName evidence="9">Sugar transferase</fullName>
    </submittedName>
</protein>
<reference evidence="10" key="1">
    <citation type="journal article" date="2019" name="Int. J. Syst. Evol. Microbiol.">
        <title>The Global Catalogue of Microorganisms (GCM) 10K type strain sequencing project: providing services to taxonomists for standard genome sequencing and annotation.</title>
        <authorList>
            <consortium name="The Broad Institute Genomics Platform"/>
            <consortium name="The Broad Institute Genome Sequencing Center for Infectious Disease"/>
            <person name="Wu L."/>
            <person name="Ma J."/>
        </authorList>
    </citation>
    <scope>NUCLEOTIDE SEQUENCE [LARGE SCALE GENOMIC DNA]</scope>
    <source>
        <strain evidence="10">JCM 16904</strain>
    </source>
</reference>